<evidence type="ECO:0000256" key="1">
    <source>
        <dbReference type="ARBA" id="ARBA00005921"/>
    </source>
</evidence>
<dbReference type="Pfam" id="PF05911">
    <property type="entry name" value="FPP"/>
    <property type="match status" value="1"/>
</dbReference>
<dbReference type="PANTHER" id="PTHR31580">
    <property type="entry name" value="FILAMENT-LIKE PLANT PROTEIN 4"/>
    <property type="match status" value="1"/>
</dbReference>
<evidence type="ECO:0000313" key="6">
    <source>
        <dbReference type="Proteomes" id="UP000824469"/>
    </source>
</evidence>
<protein>
    <submittedName>
        <fullName evidence="5">Uncharacterized protein</fullName>
    </submittedName>
</protein>
<name>A0AA38F7A9_TAXCH</name>
<feature type="compositionally biased region" description="Basic and acidic residues" evidence="4">
    <location>
        <begin position="497"/>
        <end position="518"/>
    </location>
</feature>
<keyword evidence="2 3" id="KW-0175">Coiled coil</keyword>
<feature type="compositionally biased region" description="Polar residues" evidence="4">
    <location>
        <begin position="641"/>
        <end position="663"/>
    </location>
</feature>
<dbReference type="AlphaFoldDB" id="A0AA38F7A9"/>
<accession>A0AA38F7A9</accession>
<comment type="similarity">
    <text evidence="1">Belongs to the FPP family.</text>
</comment>
<evidence type="ECO:0000256" key="2">
    <source>
        <dbReference type="ARBA" id="ARBA00023054"/>
    </source>
</evidence>
<feature type="region of interest" description="Disordered" evidence="4">
    <location>
        <begin position="641"/>
        <end position="674"/>
    </location>
</feature>
<feature type="region of interest" description="Disordered" evidence="4">
    <location>
        <begin position="1"/>
        <end position="58"/>
    </location>
</feature>
<dbReference type="InterPro" id="IPR008587">
    <property type="entry name" value="FPP_plant"/>
</dbReference>
<evidence type="ECO:0000256" key="4">
    <source>
        <dbReference type="SAM" id="MobiDB-lite"/>
    </source>
</evidence>
<feature type="region of interest" description="Disordered" evidence="4">
    <location>
        <begin position="488"/>
        <end position="518"/>
    </location>
</feature>
<evidence type="ECO:0000256" key="3">
    <source>
        <dbReference type="SAM" id="Coils"/>
    </source>
</evidence>
<feature type="compositionally biased region" description="Basic and acidic residues" evidence="4">
    <location>
        <begin position="32"/>
        <end position="41"/>
    </location>
</feature>
<evidence type="ECO:0000313" key="5">
    <source>
        <dbReference type="EMBL" id="KAH9290877.1"/>
    </source>
</evidence>
<comment type="caution">
    <text evidence="5">The sequence shown here is derived from an EMBL/GenBank/DDBJ whole genome shotgun (WGS) entry which is preliminary data.</text>
</comment>
<dbReference type="PANTHER" id="PTHR31580:SF4">
    <property type="entry name" value="FILAMENT-LIKE PLANT PROTEIN 6"/>
    <property type="match status" value="1"/>
</dbReference>
<dbReference type="OMA" id="DERECSK"/>
<sequence>MEANKSKSKSRSWPWRKKSTQTPSPPNYSSQKQEEQQEKETASSGSGSDNGPRKPNYERRSLSLSEGLLNKNLVQQHAKVAEEAVSGWQKAEADCTRYRKQLEEALEEKADAEDRLYKCMRELDDQNALMESKAAQLQVVEQRLLASEAQNSALLRSVADTTQGKNKAESEVHTLYIKMTGLFKENSRLKYELHLLNKEQHIRRDDLKGYPRKSKHQKQLVTRKNDLGMGRMSSSAVHDLSKEEKRQVVGQEKFASAAALELLRSATCDIQVVEPCNNNEAEAPDDDEVSCAQSWASAMIAELDHFRKDKALMLHDPSKSMDLGFSNISMEANNTTASGFGISITEIVKLVKALAHPLLYSFTKIKRNKSFSDHNTSTELSESDLQLHIEKLGAIKERAVELGGKVSVPVPVVDFCQELVGVLNRLVKIALYRNAQKDGYYCSDNEYEYDHDDDMSGLASVSQHNYEPPNSFMGHQYPFLSSLWNKEEQVHANPPEESTKKSTEESKGRSRLDEKIQRDSKRFENVSCQLNRRNVNPSITPAKCKDAIEEEKRAKKKEVIEDCRKKKSESVEVWDEERSFVQKEVKIKEDVTVYTPRGHGHGHGHPSINNPKHIITTPSNSSSTSKLFDFNSKYIKNAIRSTISKTNPKSNVSSLPTRKSNPPNKLLNRLLSFS</sequence>
<reference evidence="5 6" key="1">
    <citation type="journal article" date="2021" name="Nat. Plants">
        <title>The Taxus genome provides insights into paclitaxel biosynthesis.</title>
        <authorList>
            <person name="Xiong X."/>
            <person name="Gou J."/>
            <person name="Liao Q."/>
            <person name="Li Y."/>
            <person name="Zhou Q."/>
            <person name="Bi G."/>
            <person name="Li C."/>
            <person name="Du R."/>
            <person name="Wang X."/>
            <person name="Sun T."/>
            <person name="Guo L."/>
            <person name="Liang H."/>
            <person name="Lu P."/>
            <person name="Wu Y."/>
            <person name="Zhang Z."/>
            <person name="Ro D.K."/>
            <person name="Shang Y."/>
            <person name="Huang S."/>
            <person name="Yan J."/>
        </authorList>
    </citation>
    <scope>NUCLEOTIDE SEQUENCE [LARGE SCALE GENOMIC DNA]</scope>
    <source>
        <strain evidence="5">Ta-2019</strain>
    </source>
</reference>
<feature type="coiled-coil region" evidence="3">
    <location>
        <begin position="88"/>
        <end position="140"/>
    </location>
</feature>
<organism evidence="5 6">
    <name type="scientific">Taxus chinensis</name>
    <name type="common">Chinese yew</name>
    <name type="synonym">Taxus wallichiana var. chinensis</name>
    <dbReference type="NCBI Taxonomy" id="29808"/>
    <lineage>
        <taxon>Eukaryota</taxon>
        <taxon>Viridiplantae</taxon>
        <taxon>Streptophyta</taxon>
        <taxon>Embryophyta</taxon>
        <taxon>Tracheophyta</taxon>
        <taxon>Spermatophyta</taxon>
        <taxon>Pinopsida</taxon>
        <taxon>Pinidae</taxon>
        <taxon>Conifers II</taxon>
        <taxon>Cupressales</taxon>
        <taxon>Taxaceae</taxon>
        <taxon>Taxus</taxon>
    </lineage>
</organism>
<proteinExistence type="inferred from homology"/>
<keyword evidence="6" id="KW-1185">Reference proteome</keyword>
<gene>
    <name evidence="5" type="ORF">KI387_034994</name>
</gene>
<feature type="compositionally biased region" description="Basic residues" evidence="4">
    <location>
        <begin position="1"/>
        <end position="19"/>
    </location>
</feature>
<dbReference type="EMBL" id="JAHRHJ020003813">
    <property type="protein sequence ID" value="KAH9290877.1"/>
    <property type="molecule type" value="Genomic_DNA"/>
</dbReference>
<dbReference type="Proteomes" id="UP000824469">
    <property type="component" value="Unassembled WGS sequence"/>
</dbReference>